<keyword evidence="1" id="KW-0443">Lipid metabolism</keyword>
<feature type="domain" description="PNPLA" evidence="3">
    <location>
        <begin position="9"/>
        <end position="233"/>
    </location>
</feature>
<reference evidence="4" key="1">
    <citation type="submission" date="2021-07" db="EMBL/GenBank/DDBJ databases">
        <title>Complete genome sequence of Crassaminicella sp. 143-21, isolated from a deep-sea hydrothermal vent.</title>
        <authorList>
            <person name="Li X."/>
        </authorList>
    </citation>
    <scope>NUCLEOTIDE SEQUENCE</scope>
    <source>
        <strain evidence="4">143-21</strain>
    </source>
</reference>
<dbReference type="Pfam" id="PF01734">
    <property type="entry name" value="Patatin"/>
    <property type="match status" value="1"/>
</dbReference>
<dbReference type="InterPro" id="IPR002641">
    <property type="entry name" value="PNPLA_dom"/>
</dbReference>
<feature type="transmembrane region" description="Helical" evidence="2">
    <location>
        <begin position="6"/>
        <end position="28"/>
    </location>
</feature>
<dbReference type="PANTHER" id="PTHR46394:SF1">
    <property type="entry name" value="PNPLA DOMAIN-CONTAINING PROTEIN"/>
    <property type="match status" value="1"/>
</dbReference>
<dbReference type="InterPro" id="IPR052580">
    <property type="entry name" value="Lipid_Hydrolase"/>
</dbReference>
<evidence type="ECO:0000259" key="3">
    <source>
        <dbReference type="PROSITE" id="PS51635"/>
    </source>
</evidence>
<name>A0ABX8RB35_9CLOT</name>
<dbReference type="EMBL" id="CP078093">
    <property type="protein sequence ID" value="QXM06270.1"/>
    <property type="molecule type" value="Genomic_DNA"/>
</dbReference>
<evidence type="ECO:0000313" key="4">
    <source>
        <dbReference type="EMBL" id="QXM06270.1"/>
    </source>
</evidence>
<dbReference type="PANTHER" id="PTHR46394">
    <property type="entry name" value="ANNEXIN"/>
    <property type="match status" value="1"/>
</dbReference>
<keyword evidence="1" id="KW-0378">Hydrolase</keyword>
<feature type="short sequence motif" description="DGA/G" evidence="1">
    <location>
        <begin position="220"/>
        <end position="222"/>
    </location>
</feature>
<proteinExistence type="predicted"/>
<keyword evidence="2" id="KW-0812">Transmembrane</keyword>
<dbReference type="Proteomes" id="UP000886818">
    <property type="component" value="Chromosome"/>
</dbReference>
<keyword evidence="2" id="KW-1133">Transmembrane helix</keyword>
<dbReference type="CDD" id="cd07207">
    <property type="entry name" value="Pat_ExoU_VipD_like"/>
    <property type="match status" value="1"/>
</dbReference>
<keyword evidence="1" id="KW-0442">Lipid degradation</keyword>
<evidence type="ECO:0000313" key="5">
    <source>
        <dbReference type="Proteomes" id="UP000886818"/>
    </source>
</evidence>
<keyword evidence="5" id="KW-1185">Reference proteome</keyword>
<organism evidence="4 5">
    <name type="scientific">Crassaminicella indica</name>
    <dbReference type="NCBI Taxonomy" id="2855394"/>
    <lineage>
        <taxon>Bacteria</taxon>
        <taxon>Bacillati</taxon>
        <taxon>Bacillota</taxon>
        <taxon>Clostridia</taxon>
        <taxon>Eubacteriales</taxon>
        <taxon>Clostridiaceae</taxon>
        <taxon>Crassaminicella</taxon>
    </lineage>
</organism>
<feature type="short sequence motif" description="GXSXG" evidence="1">
    <location>
        <begin position="42"/>
        <end position="46"/>
    </location>
</feature>
<feature type="active site" description="Proton acceptor" evidence="1">
    <location>
        <position position="220"/>
    </location>
</feature>
<evidence type="ECO:0000256" key="2">
    <source>
        <dbReference type="SAM" id="Phobius"/>
    </source>
</evidence>
<sequence>MRYYKIKNLVFEGGGILGIAYLGVLDFLYHKNILQNIRRVAGTSAGAIIACITSFALPFNETKEIIDTLDYSKIPQKNDHPALKEIPIPFRKNFEEIFENIDCLYRLVNDYGWYSSEYFYEWIKKQIASQFDASKKLPPYTFEDFKNTSTHKDQKPFLDLYIIGTDISTKSSKLFSYETTPHMEVAQAVRISMSIPLFFESVKVNPKTQTKKSMPHIYSDGGIMRNYPIKIFDSSYFKDRIVNGINIQTLGVRFKNATKYNKINNFIEYIENLLISFISIQQDIYNHSPEDQIRSIQIDTKDISFIDFNIHQNDEKYRFLYQEGYKAAKNYFQKKAFFPRGYL</sequence>
<protein>
    <submittedName>
        <fullName evidence="4">Patatin-like phospholipase family protein</fullName>
    </submittedName>
</protein>
<dbReference type="RefSeq" id="WP_218282966.1">
    <property type="nucleotide sequence ID" value="NZ_CP078093.1"/>
</dbReference>
<evidence type="ECO:0000256" key="1">
    <source>
        <dbReference type="PROSITE-ProRule" id="PRU01161"/>
    </source>
</evidence>
<feature type="short sequence motif" description="GXGXXG" evidence="1">
    <location>
        <begin position="13"/>
        <end position="18"/>
    </location>
</feature>
<gene>
    <name evidence="4" type="ORF">KVH43_00035</name>
</gene>
<accession>A0ABX8RB35</accession>
<dbReference type="PROSITE" id="PS51635">
    <property type="entry name" value="PNPLA"/>
    <property type="match status" value="1"/>
</dbReference>
<feature type="active site" description="Nucleophile" evidence="1">
    <location>
        <position position="44"/>
    </location>
</feature>
<keyword evidence="2" id="KW-0472">Membrane</keyword>